<comment type="similarity">
    <text evidence="5 14 16">Belongs to the RNase HII family.</text>
</comment>
<evidence type="ECO:0000313" key="24">
    <source>
        <dbReference type="Proteomes" id="UP000027075"/>
    </source>
</evidence>
<dbReference type="Gene3D" id="3.30.420.10">
    <property type="entry name" value="Ribonuclease H-like superfamily/Ribonuclease H"/>
    <property type="match status" value="1"/>
</dbReference>
<dbReference type="InterPro" id="IPR012337">
    <property type="entry name" value="RNaseH-like_sf"/>
</dbReference>
<dbReference type="STRING" id="523841.HFX_2071"/>
<dbReference type="Proteomes" id="UP000011603">
    <property type="component" value="Unassembled WGS sequence"/>
</dbReference>
<sequence>MRIGVDEAGKGPVLGPMVAAAVRADPEALPDGIADSKRLTPVRREELAAKLRERDDIAVGVAFIEPATIDDPETDMNLLTVRAQVEAAAAVAADDDELVCDAGDVSESRFGRRVRDGVAEAGASVEVHAQHRADDEHAIVGAASIVAKVERDRRVAAIADEYGEVGSGYPSDQTTRDFLREFVREHGILPDCARKSWSTCADLLAAHEQSSLGDF</sequence>
<evidence type="ECO:0000256" key="6">
    <source>
        <dbReference type="ARBA" id="ARBA00012180"/>
    </source>
</evidence>
<dbReference type="PaxDb" id="523841-HFX_2071"/>
<dbReference type="EMBL" id="CP007551">
    <property type="protein sequence ID" value="AHZ23149.1"/>
    <property type="molecule type" value="Genomic_DNA"/>
</dbReference>
<dbReference type="Pfam" id="PF01351">
    <property type="entry name" value="RNase_HII"/>
    <property type="match status" value="1"/>
</dbReference>
<comment type="catalytic activity">
    <reaction evidence="1 14 15 16">
        <text>Endonucleolytic cleavage to 5'-phosphomonoester.</text>
        <dbReference type="EC" id="3.1.26.4"/>
    </reaction>
</comment>
<comment type="subcellular location">
    <subcellularLocation>
        <location evidence="4 14">Cytoplasm</location>
    </subcellularLocation>
</comment>
<keyword evidence="8 14" id="KW-0963">Cytoplasm</keyword>
<dbReference type="GeneID" id="40155020"/>
<evidence type="ECO:0000256" key="10">
    <source>
        <dbReference type="ARBA" id="ARBA00022723"/>
    </source>
</evidence>
<dbReference type="InterPro" id="IPR001352">
    <property type="entry name" value="RNase_HII/HIII"/>
</dbReference>
<dbReference type="EC" id="3.1.26.4" evidence="6 14"/>
<keyword evidence="10 14" id="KW-0479">Metal-binding</keyword>
<dbReference type="GO" id="GO:0043137">
    <property type="term" value="P:DNA replication, removal of RNA primer"/>
    <property type="evidence" value="ECO:0007669"/>
    <property type="project" value="TreeGrafter"/>
</dbReference>
<dbReference type="GO" id="GO:0004523">
    <property type="term" value="F:RNA-DNA hybrid ribonuclease activity"/>
    <property type="evidence" value="ECO:0007669"/>
    <property type="project" value="UniProtKB-UniRule"/>
</dbReference>
<evidence type="ECO:0000259" key="17">
    <source>
        <dbReference type="PROSITE" id="PS51975"/>
    </source>
</evidence>
<dbReference type="EMBL" id="CP039139">
    <property type="protein sequence ID" value="QCQ73992.1"/>
    <property type="molecule type" value="Genomic_DNA"/>
</dbReference>
<dbReference type="SUPFAM" id="SSF53098">
    <property type="entry name" value="Ribonuclease H-like"/>
    <property type="match status" value="1"/>
</dbReference>
<reference evidence="18 22" key="2">
    <citation type="journal article" date="2012" name="J. Bacteriol.">
        <title>Complete genome sequence of the metabolically versatile halophilic archaeon Haloferax mediterranei, a poly(3-hydroxybutyrate-co-3-hydroxyvalerate) producer.</title>
        <authorList>
            <person name="Han J."/>
            <person name="Zhang F."/>
            <person name="Hou J."/>
            <person name="Liu X."/>
            <person name="Li M."/>
            <person name="Liu H."/>
            <person name="Cai L."/>
            <person name="Zhang B."/>
            <person name="Chen Y."/>
            <person name="Zhou J."/>
            <person name="Hu S."/>
            <person name="Xiang H."/>
        </authorList>
    </citation>
    <scope>NUCLEOTIDE SEQUENCE [LARGE SCALE GENOMIC DNA]</scope>
    <source>
        <strain evidence="22">ATCC 33500 / DSM 1411 / JCM 8866 / NBRC 14739 / NCIMB 2177 / R-4</strain>
        <strain evidence="18">CGMCC 1.2087</strain>
    </source>
</reference>
<dbReference type="GO" id="GO:0005737">
    <property type="term" value="C:cytoplasm"/>
    <property type="evidence" value="ECO:0007669"/>
    <property type="project" value="UniProtKB-SubCell"/>
</dbReference>
<dbReference type="PROSITE" id="PS51975">
    <property type="entry name" value="RNASE_H_2"/>
    <property type="match status" value="1"/>
</dbReference>
<reference evidence="18" key="5">
    <citation type="submission" date="2014-05" db="EMBL/GenBank/DDBJ databases">
        <authorList>
            <person name="Wang L."/>
            <person name="Yang H."/>
            <person name="Xiang H."/>
        </authorList>
    </citation>
    <scope>NUCLEOTIDE SEQUENCE</scope>
    <source>
        <strain evidence="18">CGMCC 1.2087</strain>
    </source>
</reference>
<dbReference type="InterPro" id="IPR020787">
    <property type="entry name" value="RNase_HII_arc"/>
</dbReference>
<name>I3R6A3_HALMT</name>
<evidence type="ECO:0000313" key="19">
    <source>
        <dbReference type="EMBL" id="AHZ23149.1"/>
    </source>
</evidence>
<comment type="function">
    <text evidence="3 14 16">Endonuclease that specifically degrades the RNA of RNA-DNA hybrids.</text>
</comment>
<dbReference type="eggNOG" id="arCOG04121">
    <property type="taxonomic scope" value="Archaea"/>
</dbReference>
<evidence type="ECO:0000256" key="8">
    <source>
        <dbReference type="ARBA" id="ARBA00022490"/>
    </source>
</evidence>
<dbReference type="Proteomes" id="UP000006469">
    <property type="component" value="Chromosome"/>
</dbReference>
<reference evidence="19 24" key="4">
    <citation type="submission" date="2014-04" db="EMBL/GenBank/DDBJ databases">
        <title>Transcriptional profiles of Haloferax mediterranei on the basis of nitrogen availability.</title>
        <authorList>
            <person name="Bautista V."/>
        </authorList>
    </citation>
    <scope>NUCLEOTIDE SEQUENCE [LARGE SCALE GENOMIC DNA]</scope>
    <source>
        <strain evidence="19">ATCC 33500</strain>
        <strain evidence="24">ATCC 33500 / DSM 1411 / JCM 8866 / NBRC 14739 / NCIMB 2177 / R-4</strain>
    </source>
</reference>
<keyword evidence="11 14" id="KW-0255">Endonuclease</keyword>
<evidence type="ECO:0000313" key="23">
    <source>
        <dbReference type="Proteomes" id="UP000011603"/>
    </source>
</evidence>
<dbReference type="NCBIfam" id="TIGR00729">
    <property type="entry name" value="ribonuclease HII"/>
    <property type="match status" value="1"/>
</dbReference>
<keyword evidence="23" id="KW-1185">Reference proteome</keyword>
<organism evidence="18 22">
    <name type="scientific">Haloferax mediterranei (strain ATCC 33500 / DSM 1411 / JCM 8866 / NBRC 14739 / NCIMB 2177 / R-4)</name>
    <name type="common">Halobacterium mediterranei</name>
    <dbReference type="NCBI Taxonomy" id="523841"/>
    <lineage>
        <taxon>Archaea</taxon>
        <taxon>Methanobacteriati</taxon>
        <taxon>Methanobacteriota</taxon>
        <taxon>Stenosarchaea group</taxon>
        <taxon>Halobacteria</taxon>
        <taxon>Halobacteriales</taxon>
        <taxon>Haloferacaceae</taxon>
        <taxon>Haloferax</taxon>
    </lineage>
</organism>
<evidence type="ECO:0000256" key="1">
    <source>
        <dbReference type="ARBA" id="ARBA00000077"/>
    </source>
</evidence>
<keyword evidence="12 14" id="KW-0378">Hydrolase</keyword>
<dbReference type="GO" id="GO:0006298">
    <property type="term" value="P:mismatch repair"/>
    <property type="evidence" value="ECO:0007669"/>
    <property type="project" value="TreeGrafter"/>
</dbReference>
<dbReference type="PANTHER" id="PTHR10954:SF23">
    <property type="entry name" value="RIBONUCLEASE"/>
    <property type="match status" value="1"/>
</dbReference>
<feature type="binding site" evidence="14 15">
    <location>
        <position position="101"/>
    </location>
    <ligand>
        <name>a divalent metal cation</name>
        <dbReference type="ChEBI" id="CHEBI:60240"/>
    </ligand>
</feature>
<dbReference type="GO" id="GO:0003723">
    <property type="term" value="F:RNA binding"/>
    <property type="evidence" value="ECO:0007669"/>
    <property type="project" value="UniProtKB-UniRule"/>
</dbReference>
<dbReference type="Gene3D" id="1.10.10.460">
    <property type="entry name" value="Ribonuclease hii. Domain 2"/>
    <property type="match status" value="1"/>
</dbReference>
<dbReference type="GO" id="GO:0030145">
    <property type="term" value="F:manganese ion binding"/>
    <property type="evidence" value="ECO:0007669"/>
    <property type="project" value="UniProtKB-UniRule"/>
</dbReference>
<comment type="cofactor">
    <cofactor evidence="2">
        <name>Mg(2+)</name>
        <dbReference type="ChEBI" id="CHEBI:18420"/>
    </cofactor>
</comment>
<dbReference type="Proteomes" id="UP000299011">
    <property type="component" value="Chromosome"/>
</dbReference>
<feature type="domain" description="RNase H type-2" evidence="17">
    <location>
        <begin position="1"/>
        <end position="209"/>
    </location>
</feature>
<dbReference type="InterPro" id="IPR036397">
    <property type="entry name" value="RNaseH_sf"/>
</dbReference>
<evidence type="ECO:0000256" key="4">
    <source>
        <dbReference type="ARBA" id="ARBA00004496"/>
    </source>
</evidence>
<evidence type="ECO:0000256" key="7">
    <source>
        <dbReference type="ARBA" id="ARBA00019179"/>
    </source>
</evidence>
<reference evidence="20 23" key="3">
    <citation type="journal article" date="2014" name="PLoS Genet.">
        <title>Phylogenetically driven sequencing of extremely halophilic archaea reveals strategies for static and dynamic osmo-response.</title>
        <authorList>
            <person name="Becker E.A."/>
            <person name="Seitzer P.M."/>
            <person name="Tritt A."/>
            <person name="Larsen D."/>
            <person name="Krusor M."/>
            <person name="Yao A.I."/>
            <person name="Wu D."/>
            <person name="Madern D."/>
            <person name="Eisen J.A."/>
            <person name="Darling A.E."/>
            <person name="Facciotti M.T."/>
        </authorList>
    </citation>
    <scope>NUCLEOTIDE SEQUENCE [LARGE SCALE GENOMIC DNA]</scope>
    <source>
        <strain evidence="20">ATCC 33500</strain>
        <strain evidence="23">ATCC 33500 / DSM 1411 / JCM 8866 / NBRC 14739 / NCIMB 2177 / R-4</strain>
    </source>
</reference>
<protein>
    <recommendedName>
        <fullName evidence="7 14">Ribonuclease HII</fullName>
        <shortName evidence="14">RNase HII</shortName>
        <ecNumber evidence="6 14">3.1.26.4</ecNumber>
    </recommendedName>
</protein>
<evidence type="ECO:0000256" key="15">
    <source>
        <dbReference type="PROSITE-ProRule" id="PRU01319"/>
    </source>
</evidence>
<dbReference type="CDD" id="cd07180">
    <property type="entry name" value="RNase_HII_archaea_like"/>
    <property type="match status" value="1"/>
</dbReference>
<dbReference type="HAMAP" id="MF_00052_A">
    <property type="entry name" value="RNase_HII_A"/>
    <property type="match status" value="1"/>
</dbReference>
<evidence type="ECO:0000313" key="18">
    <source>
        <dbReference type="EMBL" id="AFK19763.1"/>
    </source>
</evidence>
<feature type="binding site" evidence="14 15">
    <location>
        <position position="7"/>
    </location>
    <ligand>
        <name>a divalent metal cation</name>
        <dbReference type="ChEBI" id="CHEBI:60240"/>
    </ligand>
</feature>
<evidence type="ECO:0000256" key="9">
    <source>
        <dbReference type="ARBA" id="ARBA00022722"/>
    </source>
</evidence>
<evidence type="ECO:0000256" key="12">
    <source>
        <dbReference type="ARBA" id="ARBA00022801"/>
    </source>
</evidence>
<dbReference type="HOGENOM" id="CLU_036532_0_4_2"/>
<dbReference type="GO" id="GO:0032299">
    <property type="term" value="C:ribonuclease H2 complex"/>
    <property type="evidence" value="ECO:0007669"/>
    <property type="project" value="TreeGrafter"/>
</dbReference>
<comment type="cofactor">
    <cofactor evidence="14 15">
        <name>Mn(2+)</name>
        <dbReference type="ChEBI" id="CHEBI:29035"/>
    </cofactor>
    <cofactor evidence="14 15">
        <name>Mg(2+)</name>
        <dbReference type="ChEBI" id="CHEBI:18420"/>
    </cofactor>
    <text evidence="14 15">Manganese or magnesium. Binds 1 divalent metal ion per monomer in the absence of substrate. May bind a second metal ion after substrate binding.</text>
</comment>
<reference evidence="21 25" key="6">
    <citation type="submission" date="2019-04" db="EMBL/GenBank/DDBJ databases">
        <title>Methylomes of two halophilic Archaea, Haloarcula marismortui and Haloferax mediterranei.</title>
        <authorList>
            <person name="DasSarma S."/>
            <person name="DasSarma P."/>
            <person name="DasSarma S."/>
            <person name="Fomenkov A."/>
            <person name="Vincze T."/>
            <person name="Anton B.P."/>
            <person name="Roberts R.J."/>
        </authorList>
    </citation>
    <scope>NUCLEOTIDE SEQUENCE [LARGE SCALE GENOMIC DNA]</scope>
    <source>
        <strain evidence="21">ATCC 33500</strain>
        <strain evidence="25">ATCC 33500 / DSM 1411 / JCM 8866 / NBRC 14739 / NCIMB 2177 / R-4</strain>
    </source>
</reference>
<gene>
    <name evidence="14 18" type="primary">rnhB</name>
    <name evidence="18" type="ordered locus">HFX_2071</name>
    <name evidence="19" type="ORF">BM92_11100</name>
    <name evidence="20" type="ORF">C439_12133</name>
    <name evidence="21" type="ORF">E6P09_01345</name>
</gene>
<dbReference type="PATRIC" id="fig|523841.21.peg.2454"/>
<keyword evidence="13 14" id="KW-0464">Manganese</keyword>
<evidence type="ECO:0000256" key="13">
    <source>
        <dbReference type="ARBA" id="ARBA00023211"/>
    </source>
</evidence>
<keyword evidence="9 14" id="KW-0540">Nuclease</keyword>
<dbReference type="PANTHER" id="PTHR10954">
    <property type="entry name" value="RIBONUCLEASE H2 SUBUNIT A"/>
    <property type="match status" value="1"/>
</dbReference>
<evidence type="ECO:0000256" key="3">
    <source>
        <dbReference type="ARBA" id="ARBA00004065"/>
    </source>
</evidence>
<evidence type="ECO:0000256" key="16">
    <source>
        <dbReference type="RuleBase" id="RU003515"/>
    </source>
</evidence>
<evidence type="ECO:0000313" key="21">
    <source>
        <dbReference type="EMBL" id="QCQ73992.1"/>
    </source>
</evidence>
<feature type="binding site" evidence="14 15">
    <location>
        <position position="6"/>
    </location>
    <ligand>
        <name>a divalent metal cation</name>
        <dbReference type="ChEBI" id="CHEBI:60240"/>
    </ligand>
</feature>
<evidence type="ECO:0000313" key="25">
    <source>
        <dbReference type="Proteomes" id="UP000299011"/>
    </source>
</evidence>
<dbReference type="Proteomes" id="UP000027075">
    <property type="component" value="Chromosome"/>
</dbReference>
<dbReference type="KEGG" id="hme:HFX_2071"/>
<evidence type="ECO:0000256" key="14">
    <source>
        <dbReference type="HAMAP-Rule" id="MF_00052"/>
    </source>
</evidence>
<evidence type="ECO:0000313" key="20">
    <source>
        <dbReference type="EMBL" id="EMA00085.1"/>
    </source>
</evidence>
<evidence type="ECO:0000256" key="5">
    <source>
        <dbReference type="ARBA" id="ARBA00007383"/>
    </source>
</evidence>
<dbReference type="EMBL" id="AOLO01000009">
    <property type="protein sequence ID" value="EMA00085.1"/>
    <property type="molecule type" value="Genomic_DNA"/>
</dbReference>
<dbReference type="FunFam" id="1.10.10.460:FF:000001">
    <property type="entry name" value="Ribonuclease"/>
    <property type="match status" value="1"/>
</dbReference>
<reference evidence="18" key="1">
    <citation type="journal article" date="2012" name="Appl. Environ. Microbiol.">
        <title>Identification of the haloarchaeal phasin (PhaP) that functions in polyhydroxyalkanoate accumulation and granule formation in Haloferax mediterranei.</title>
        <authorList>
            <person name="Cai S."/>
            <person name="Cai L."/>
            <person name="Liu H."/>
            <person name="Liu X."/>
            <person name="Han J."/>
            <person name="Zhou J."/>
            <person name="Xiang H."/>
        </authorList>
    </citation>
    <scope>NUCLEOTIDE SEQUENCE</scope>
    <source>
        <strain evidence="18">CGMCC 1.2087</strain>
    </source>
</reference>
<dbReference type="EMBL" id="CP001868">
    <property type="protein sequence ID" value="AFK19763.1"/>
    <property type="molecule type" value="Genomic_DNA"/>
</dbReference>
<dbReference type="AlphaFoldDB" id="I3R6A3"/>
<accession>I3R6A3</accession>
<dbReference type="InterPro" id="IPR023160">
    <property type="entry name" value="RNase_HII_hlx-loop-hlx_cap_dom"/>
</dbReference>
<dbReference type="RefSeq" id="WP_004059449.1">
    <property type="nucleotide sequence ID" value="NC_017941.2"/>
</dbReference>
<evidence type="ECO:0000256" key="2">
    <source>
        <dbReference type="ARBA" id="ARBA00001946"/>
    </source>
</evidence>
<evidence type="ECO:0000256" key="11">
    <source>
        <dbReference type="ARBA" id="ARBA00022759"/>
    </source>
</evidence>
<dbReference type="InterPro" id="IPR024567">
    <property type="entry name" value="RNase_HII/HIII_dom"/>
</dbReference>
<evidence type="ECO:0000313" key="22">
    <source>
        <dbReference type="Proteomes" id="UP000006469"/>
    </source>
</evidence>
<dbReference type="InterPro" id="IPR004649">
    <property type="entry name" value="RNase_H2_suA"/>
</dbReference>
<dbReference type="OrthoDB" id="33866at2157"/>
<proteinExistence type="inferred from homology"/>